<organism evidence="7 8">
    <name type="scientific">Sphingobacterium faecale</name>
    <dbReference type="NCBI Taxonomy" id="2803775"/>
    <lineage>
        <taxon>Bacteria</taxon>
        <taxon>Pseudomonadati</taxon>
        <taxon>Bacteroidota</taxon>
        <taxon>Sphingobacteriia</taxon>
        <taxon>Sphingobacteriales</taxon>
        <taxon>Sphingobacteriaceae</taxon>
        <taxon>Sphingobacterium</taxon>
    </lineage>
</organism>
<evidence type="ECO:0000313" key="8">
    <source>
        <dbReference type="Proteomes" id="UP000625283"/>
    </source>
</evidence>
<keyword evidence="4" id="KW-0804">Transcription</keyword>
<dbReference type="InterPro" id="IPR007627">
    <property type="entry name" value="RNA_pol_sigma70_r2"/>
</dbReference>
<sequence length="196" mass="22605">MQIRDNYLLDFKEGKESSLQHYINVHGKALRFFAFTIVRNKEVAEEIVSDSFFKLWKGRDRVKKEINIKAFLYLVTRNACFDYLDLSKLSIEHDFDLGNLERAGDDDILTKMIRIELIQLIIDEVNKLPEQQAAIFKMTYLDGFTADEISRKLNTTVSNVYFARSKALSSLKMNFSNKGLLSLLALVALIEQHGCL</sequence>
<evidence type="ECO:0000259" key="6">
    <source>
        <dbReference type="Pfam" id="PF08281"/>
    </source>
</evidence>
<comment type="caution">
    <text evidence="7">The sequence shown here is derived from an EMBL/GenBank/DDBJ whole genome shotgun (WGS) entry which is preliminary data.</text>
</comment>
<dbReference type="Pfam" id="PF04542">
    <property type="entry name" value="Sigma70_r2"/>
    <property type="match status" value="1"/>
</dbReference>
<evidence type="ECO:0000256" key="2">
    <source>
        <dbReference type="ARBA" id="ARBA00023015"/>
    </source>
</evidence>
<name>A0ABS1R0N9_9SPHI</name>
<feature type="domain" description="RNA polymerase sigma factor 70 region 4 type 2" evidence="6">
    <location>
        <begin position="119"/>
        <end position="170"/>
    </location>
</feature>
<dbReference type="InterPro" id="IPR013324">
    <property type="entry name" value="RNA_pol_sigma_r3/r4-like"/>
</dbReference>
<dbReference type="InterPro" id="IPR013249">
    <property type="entry name" value="RNA_pol_sigma70_r4_t2"/>
</dbReference>
<gene>
    <name evidence="7" type="ORF">JKG61_05840</name>
</gene>
<evidence type="ECO:0000313" key="7">
    <source>
        <dbReference type="EMBL" id="MBL1408268.1"/>
    </source>
</evidence>
<comment type="similarity">
    <text evidence="1">Belongs to the sigma-70 factor family. ECF subfamily.</text>
</comment>
<proteinExistence type="inferred from homology"/>
<dbReference type="InterPro" id="IPR036388">
    <property type="entry name" value="WH-like_DNA-bd_sf"/>
</dbReference>
<accession>A0ABS1R0N9</accession>
<dbReference type="Gene3D" id="1.10.10.10">
    <property type="entry name" value="Winged helix-like DNA-binding domain superfamily/Winged helix DNA-binding domain"/>
    <property type="match status" value="1"/>
</dbReference>
<keyword evidence="8" id="KW-1185">Reference proteome</keyword>
<dbReference type="InterPro" id="IPR014284">
    <property type="entry name" value="RNA_pol_sigma-70_dom"/>
</dbReference>
<dbReference type="Gene3D" id="1.10.1740.10">
    <property type="match status" value="1"/>
</dbReference>
<evidence type="ECO:0000256" key="1">
    <source>
        <dbReference type="ARBA" id="ARBA00010641"/>
    </source>
</evidence>
<reference evidence="7 8" key="1">
    <citation type="submission" date="2021-01" db="EMBL/GenBank/DDBJ databases">
        <title>C459-1 draft genome sequence.</title>
        <authorList>
            <person name="Zhang X.-F."/>
        </authorList>
    </citation>
    <scope>NUCLEOTIDE SEQUENCE [LARGE SCALE GENOMIC DNA]</scope>
    <source>
        <strain evidence="8">C459-1</strain>
    </source>
</reference>
<dbReference type="SUPFAM" id="SSF88946">
    <property type="entry name" value="Sigma2 domain of RNA polymerase sigma factors"/>
    <property type="match status" value="1"/>
</dbReference>
<dbReference type="SUPFAM" id="SSF88659">
    <property type="entry name" value="Sigma3 and sigma4 domains of RNA polymerase sigma factors"/>
    <property type="match status" value="1"/>
</dbReference>
<dbReference type="InterPro" id="IPR039425">
    <property type="entry name" value="RNA_pol_sigma-70-like"/>
</dbReference>
<dbReference type="PANTHER" id="PTHR43133:SF46">
    <property type="entry name" value="RNA POLYMERASE SIGMA-70 FACTOR ECF SUBFAMILY"/>
    <property type="match status" value="1"/>
</dbReference>
<dbReference type="NCBIfam" id="TIGR02937">
    <property type="entry name" value="sigma70-ECF"/>
    <property type="match status" value="1"/>
</dbReference>
<evidence type="ECO:0000256" key="4">
    <source>
        <dbReference type="ARBA" id="ARBA00023163"/>
    </source>
</evidence>
<dbReference type="PANTHER" id="PTHR43133">
    <property type="entry name" value="RNA POLYMERASE ECF-TYPE SIGMA FACTO"/>
    <property type="match status" value="1"/>
</dbReference>
<protein>
    <submittedName>
        <fullName evidence="7">Sigma-70 family RNA polymerase sigma factor</fullName>
    </submittedName>
</protein>
<dbReference type="RefSeq" id="WP_202102048.1">
    <property type="nucleotide sequence ID" value="NZ_JAERTY010000003.1"/>
</dbReference>
<keyword evidence="2" id="KW-0805">Transcription regulation</keyword>
<dbReference type="InterPro" id="IPR013325">
    <property type="entry name" value="RNA_pol_sigma_r2"/>
</dbReference>
<dbReference type="EMBL" id="JAERTY010000003">
    <property type="protein sequence ID" value="MBL1408268.1"/>
    <property type="molecule type" value="Genomic_DNA"/>
</dbReference>
<dbReference type="Proteomes" id="UP000625283">
    <property type="component" value="Unassembled WGS sequence"/>
</dbReference>
<keyword evidence="3" id="KW-0731">Sigma factor</keyword>
<evidence type="ECO:0000259" key="5">
    <source>
        <dbReference type="Pfam" id="PF04542"/>
    </source>
</evidence>
<evidence type="ECO:0000256" key="3">
    <source>
        <dbReference type="ARBA" id="ARBA00023082"/>
    </source>
</evidence>
<feature type="domain" description="RNA polymerase sigma-70 region 2" evidence="5">
    <location>
        <begin position="25"/>
        <end position="84"/>
    </location>
</feature>
<dbReference type="Pfam" id="PF08281">
    <property type="entry name" value="Sigma70_r4_2"/>
    <property type="match status" value="1"/>
</dbReference>